<protein>
    <submittedName>
        <fullName evidence="1">Uncharacterized protein</fullName>
    </submittedName>
</protein>
<dbReference type="Proteomes" id="UP000001542">
    <property type="component" value="Unassembled WGS sequence"/>
</dbReference>
<name>A2G8Z5_TRIV3</name>
<organism evidence="1 2">
    <name type="scientific">Trichomonas vaginalis (strain ATCC PRA-98 / G3)</name>
    <dbReference type="NCBI Taxonomy" id="412133"/>
    <lineage>
        <taxon>Eukaryota</taxon>
        <taxon>Metamonada</taxon>
        <taxon>Parabasalia</taxon>
        <taxon>Trichomonadida</taxon>
        <taxon>Trichomonadidae</taxon>
        <taxon>Trichomonas</taxon>
    </lineage>
</organism>
<dbReference type="AlphaFoldDB" id="A2G8Z5"/>
<dbReference type="EMBL" id="DS114666">
    <property type="protein sequence ID" value="EAX86375.1"/>
    <property type="molecule type" value="Genomic_DNA"/>
</dbReference>
<reference evidence="1" key="1">
    <citation type="submission" date="2006-10" db="EMBL/GenBank/DDBJ databases">
        <authorList>
            <person name="Amadeo P."/>
            <person name="Zhao Q."/>
            <person name="Wortman J."/>
            <person name="Fraser-Liggett C."/>
            <person name="Carlton J."/>
        </authorList>
    </citation>
    <scope>NUCLEOTIDE SEQUENCE</scope>
    <source>
        <strain evidence="1">G3</strain>
    </source>
</reference>
<dbReference type="InParanoid" id="A2G8Z5"/>
<dbReference type="VEuPathDB" id="TrichDB:TVAGG3_0665350"/>
<proteinExistence type="predicted"/>
<reference evidence="1" key="2">
    <citation type="journal article" date="2007" name="Science">
        <title>Draft genome sequence of the sexually transmitted pathogen Trichomonas vaginalis.</title>
        <authorList>
            <person name="Carlton J.M."/>
            <person name="Hirt R.P."/>
            <person name="Silva J.C."/>
            <person name="Delcher A.L."/>
            <person name="Schatz M."/>
            <person name="Zhao Q."/>
            <person name="Wortman J.R."/>
            <person name="Bidwell S.L."/>
            <person name="Alsmark U.C.M."/>
            <person name="Besteiro S."/>
            <person name="Sicheritz-Ponten T."/>
            <person name="Noel C.J."/>
            <person name="Dacks J.B."/>
            <person name="Foster P.G."/>
            <person name="Simillion C."/>
            <person name="Van de Peer Y."/>
            <person name="Miranda-Saavedra D."/>
            <person name="Barton G.J."/>
            <person name="Westrop G.D."/>
            <person name="Mueller S."/>
            <person name="Dessi D."/>
            <person name="Fiori P.L."/>
            <person name="Ren Q."/>
            <person name="Paulsen I."/>
            <person name="Zhang H."/>
            <person name="Bastida-Corcuera F.D."/>
            <person name="Simoes-Barbosa A."/>
            <person name="Brown M.T."/>
            <person name="Hayes R.D."/>
            <person name="Mukherjee M."/>
            <person name="Okumura C.Y."/>
            <person name="Schneider R."/>
            <person name="Smith A.J."/>
            <person name="Vanacova S."/>
            <person name="Villalvazo M."/>
            <person name="Haas B.J."/>
            <person name="Pertea M."/>
            <person name="Feldblyum T.V."/>
            <person name="Utterback T.R."/>
            <person name="Shu C.L."/>
            <person name="Osoegawa K."/>
            <person name="de Jong P.J."/>
            <person name="Hrdy I."/>
            <person name="Horvathova L."/>
            <person name="Zubacova Z."/>
            <person name="Dolezal P."/>
            <person name="Malik S.B."/>
            <person name="Logsdon J.M. Jr."/>
            <person name="Henze K."/>
            <person name="Gupta A."/>
            <person name="Wang C.C."/>
            <person name="Dunne R.L."/>
            <person name="Upcroft J.A."/>
            <person name="Upcroft P."/>
            <person name="White O."/>
            <person name="Salzberg S.L."/>
            <person name="Tang P."/>
            <person name="Chiu C.-H."/>
            <person name="Lee Y.-S."/>
            <person name="Embley T.M."/>
            <person name="Coombs G.H."/>
            <person name="Mottram J.C."/>
            <person name="Tachezy J."/>
            <person name="Fraser-Liggett C.M."/>
            <person name="Johnson P.J."/>
        </authorList>
    </citation>
    <scope>NUCLEOTIDE SEQUENCE [LARGE SCALE GENOMIC DNA]</scope>
    <source>
        <strain evidence="1">G3</strain>
    </source>
</reference>
<dbReference type="VEuPathDB" id="TrichDB:TVAG_130450"/>
<evidence type="ECO:0000313" key="1">
    <source>
        <dbReference type="EMBL" id="EAX86375.1"/>
    </source>
</evidence>
<keyword evidence="2" id="KW-1185">Reference proteome</keyword>
<evidence type="ECO:0000313" key="2">
    <source>
        <dbReference type="Proteomes" id="UP000001542"/>
    </source>
</evidence>
<accession>A2G8Z5</accession>
<gene>
    <name evidence="1" type="ORF">TVAG_130450</name>
</gene>
<dbReference type="RefSeq" id="XP_001299305.1">
    <property type="nucleotide sequence ID" value="XM_001299304.1"/>
</dbReference>
<sequence length="130" mass="15287">MQSPPPPPPPPKKHIKSTGSHYNQIILYDLEKKKNGKYKVFIKVDSIDWGSYEVKKSHRFTICVGPKLSYMPYAYEFKNGQSIPRQHLLLLCSRTTLLWTMTHLVLQRLSYLISQKIQFLQPCLHFNQRN</sequence>
<dbReference type="KEGG" id="tva:4744019"/>